<evidence type="ECO:0000256" key="2">
    <source>
        <dbReference type="ARBA" id="ARBA00022741"/>
    </source>
</evidence>
<dbReference type="Pfam" id="PF00498">
    <property type="entry name" value="FHA"/>
    <property type="match status" value="1"/>
</dbReference>
<evidence type="ECO:0000256" key="3">
    <source>
        <dbReference type="ARBA" id="ARBA00022840"/>
    </source>
</evidence>
<dbReference type="PANTHER" id="PTHR22683:SF1">
    <property type="entry name" value="TYPE VII SECRETION SYSTEM PROTEIN ESSC"/>
    <property type="match status" value="1"/>
</dbReference>
<dbReference type="Gene3D" id="2.60.200.20">
    <property type="match status" value="1"/>
</dbReference>
<feature type="domain" description="FtsK" evidence="7">
    <location>
        <begin position="605"/>
        <end position="793"/>
    </location>
</feature>
<organism evidence="8 9">
    <name type="scientific">Allobranchiibius huperziae</name>
    <dbReference type="NCBI Taxonomy" id="1874116"/>
    <lineage>
        <taxon>Bacteria</taxon>
        <taxon>Bacillati</taxon>
        <taxon>Actinomycetota</taxon>
        <taxon>Actinomycetes</taxon>
        <taxon>Micrococcales</taxon>
        <taxon>Dermacoccaceae</taxon>
        <taxon>Allobranchiibius</taxon>
    </lineage>
</organism>
<evidence type="ECO:0000259" key="7">
    <source>
        <dbReference type="PROSITE" id="PS50901"/>
    </source>
</evidence>
<reference evidence="8 9" key="1">
    <citation type="submission" date="2020-07" db="EMBL/GenBank/DDBJ databases">
        <title>Sequencing the genomes of 1000 actinobacteria strains.</title>
        <authorList>
            <person name="Klenk H.-P."/>
        </authorList>
    </citation>
    <scope>NUCLEOTIDE SEQUENCE [LARGE SCALE GENOMIC DNA]</scope>
    <source>
        <strain evidence="8 9">DSM 29531</strain>
    </source>
</reference>
<dbReference type="Pfam" id="PF01580">
    <property type="entry name" value="FtsK_SpoIIIE"/>
    <property type="match status" value="2"/>
</dbReference>
<dbReference type="SMART" id="SM00382">
    <property type="entry name" value="AAA"/>
    <property type="match status" value="3"/>
</dbReference>
<dbReference type="RefSeq" id="WP_179479382.1">
    <property type="nucleotide sequence ID" value="NZ_JACCFW010000001.1"/>
</dbReference>
<sequence>MQGPLASTVTLRLRVVRSADGLLREWCVRVPAGTSWTQVAGDLQAPDPAYVGSVQLDAEAVVGVPPLVNEAVVCDVGVPLEPPHLLELVATEGPCVGARAVMTGACVVVGRASENHLVLQDDDLSRHHCELRVEQGRAVVRDLCSTNGTWIDGSRIGPDFVDLRVGQRLRVGGTTLAIERAPRASQHPPTDGTGRYLIHRSPRKTLRLDEVELTAPLPPELATRRGFPWVSAIVPLVLAAAMVVVLRNPLFAMFALLSPIMVVAQYAGDRGTSRRRLREDARAHTLARVRFEEDCASAVRVEQALRRQMAPPITRAAHDAASRSSAVWHRAATHEDHLAFRVGVGTVRSRVRVAGGNRATRPLPVHEVPITVSLSQHRVVGVSGCLRYQLVMGGIIQLAAWQSPRDLGMVILCADQDARERWRGMTTLPQVLPHPASQPRVMVADPDDPRFAEWSSQLIELDDTAPPRTLVVLDGCATTPSAADVVRRAAAYGMAVLALDEDHTQLPAACTTTVRVDRRDHGRVGDTDFRPDLPVPSLVTATARALGALTDAGPDDPAQQVPEQVAHAALVRAELGVDLSDPVAVQRLWGTPSSTPRALLGVGADGALWVDLAVDGPHALVAGTTGAGKSELLQTLIASLALASPPDRLTFVLIDYKGGAAFQDCARLPHTLGLVTDLDTHLTSRALRSLEAEVRRRERLLAAAGASDLGDYERSAHREPLARLCIVIDEFRVLSEELPDFINGLVRIAAVGRSLGIHLVLATQRPAGVVSADMRANLNLRIALRVRDAADSQNVIETDAAAAIPASLPGRAILRTGGGAPRALQTAWTGATLRGGDEPVRIARVDPESGAPLWPPDDTGANARTGLRSLTDAVCVSAANGRVRRPPSPWLPPLPSRVGKSDLTAKPLRDMGLRDAARSAVPLGLVDLPGEQQQLTIGWDLDADGHLAIVGGPRSGRTTAAHALIGAAATAWTSDRLHVYVLDGSGGLGGIGSLPHCGAVVLRDELSRTLRLVQWLTNVIRERQLRYSGAGFATSGPDPRILLVIDGWEVFQEISNEHTVGDLEDRITQVLRDGVSVGVSVVATGGRALLSGRVSALFTSTVATRMADPSDLLMAGLRAAQIPAEMPPGRGLLLPGGEELQFALPGDARTNLVAAPNGRPHRVAALPDRVELATLVATDPGVVTLGCTVDGPAGFAIDERGGAGWLVCGPPRSGRTTTLAVLAEVLGRSRAVGWIGPGAPVGGLATAVTRLPYDDLGAVRAWCAEYPDGAVLVDDADQLTGMAAEPDVLEHLARHRTTGGIVCASGVASDLATSYRGLAPELRRRQTGLLLQPGRHDGDLFGIRIGPMDRPRQGRGLLVVRGDVQEIQVATP</sequence>
<feature type="binding site" evidence="4">
    <location>
        <begin position="623"/>
        <end position="630"/>
    </location>
    <ligand>
        <name>ATP</name>
        <dbReference type="ChEBI" id="CHEBI:30616"/>
    </ligand>
</feature>
<feature type="transmembrane region" description="Helical" evidence="5">
    <location>
        <begin position="226"/>
        <end position="244"/>
    </location>
</feature>
<dbReference type="InterPro" id="IPR008984">
    <property type="entry name" value="SMAD_FHA_dom_sf"/>
</dbReference>
<gene>
    <name evidence="8" type="ORF">HNR15_000837</name>
</gene>
<keyword evidence="9" id="KW-1185">Reference proteome</keyword>
<keyword evidence="5" id="KW-0472">Membrane</keyword>
<dbReference type="InterPro" id="IPR003593">
    <property type="entry name" value="AAA+_ATPase"/>
</dbReference>
<dbReference type="PANTHER" id="PTHR22683">
    <property type="entry name" value="SPORULATION PROTEIN RELATED"/>
    <property type="match status" value="1"/>
</dbReference>
<dbReference type="InterPro" id="IPR000253">
    <property type="entry name" value="FHA_dom"/>
</dbReference>
<evidence type="ECO:0000313" key="8">
    <source>
        <dbReference type="EMBL" id="NYJ73874.1"/>
    </source>
</evidence>
<dbReference type="CDD" id="cd01127">
    <property type="entry name" value="TrwB_TraG_TraD_VirD4"/>
    <property type="match status" value="1"/>
</dbReference>
<keyword evidence="2 4" id="KW-0547">Nucleotide-binding</keyword>
<protein>
    <submittedName>
        <fullName evidence="8">S-DNA-T family DNA segregation ATPase FtsK/SpoIIIE</fullName>
    </submittedName>
</protein>
<dbReference type="Proteomes" id="UP000571817">
    <property type="component" value="Unassembled WGS sequence"/>
</dbReference>
<evidence type="ECO:0000313" key="9">
    <source>
        <dbReference type="Proteomes" id="UP000571817"/>
    </source>
</evidence>
<evidence type="ECO:0000256" key="1">
    <source>
        <dbReference type="ARBA" id="ARBA00022553"/>
    </source>
</evidence>
<dbReference type="InterPro" id="IPR050206">
    <property type="entry name" value="FtsK/SpoIIIE/SftA"/>
</dbReference>
<dbReference type="PROSITE" id="PS50901">
    <property type="entry name" value="FTSK"/>
    <property type="match status" value="2"/>
</dbReference>
<dbReference type="GO" id="GO:0003677">
    <property type="term" value="F:DNA binding"/>
    <property type="evidence" value="ECO:0007669"/>
    <property type="project" value="InterPro"/>
</dbReference>
<keyword evidence="3 4" id="KW-0067">ATP-binding</keyword>
<feature type="domain" description="FHA" evidence="6">
    <location>
        <begin position="107"/>
        <end position="156"/>
    </location>
</feature>
<dbReference type="InterPro" id="IPR002543">
    <property type="entry name" value="FtsK_dom"/>
</dbReference>
<evidence type="ECO:0000259" key="6">
    <source>
        <dbReference type="PROSITE" id="PS50006"/>
    </source>
</evidence>
<keyword evidence="5" id="KW-1133">Transmembrane helix</keyword>
<dbReference type="SUPFAM" id="SSF52540">
    <property type="entry name" value="P-loop containing nucleoside triphosphate hydrolases"/>
    <property type="match status" value="2"/>
</dbReference>
<name>A0A853DFN8_9MICO</name>
<dbReference type="Gene3D" id="3.40.50.300">
    <property type="entry name" value="P-loop containing nucleotide triphosphate hydrolases"/>
    <property type="match status" value="2"/>
</dbReference>
<dbReference type="SUPFAM" id="SSF49879">
    <property type="entry name" value="SMAD/FHA domain"/>
    <property type="match status" value="1"/>
</dbReference>
<evidence type="ECO:0000256" key="4">
    <source>
        <dbReference type="PROSITE-ProRule" id="PRU00289"/>
    </source>
</evidence>
<dbReference type="GO" id="GO:0005524">
    <property type="term" value="F:ATP binding"/>
    <property type="evidence" value="ECO:0007669"/>
    <property type="project" value="UniProtKB-UniRule"/>
</dbReference>
<keyword evidence="5" id="KW-0812">Transmembrane</keyword>
<dbReference type="SMART" id="SM00240">
    <property type="entry name" value="FHA"/>
    <property type="match status" value="1"/>
</dbReference>
<accession>A0A853DFN8</accession>
<feature type="domain" description="FtsK" evidence="7">
    <location>
        <begin position="932"/>
        <end position="1117"/>
    </location>
</feature>
<comment type="caution">
    <text evidence="8">The sequence shown here is derived from an EMBL/GenBank/DDBJ whole genome shotgun (WGS) entry which is preliminary data.</text>
</comment>
<evidence type="ECO:0000256" key="5">
    <source>
        <dbReference type="SAM" id="Phobius"/>
    </source>
</evidence>
<dbReference type="CDD" id="cd00060">
    <property type="entry name" value="FHA"/>
    <property type="match status" value="1"/>
</dbReference>
<proteinExistence type="predicted"/>
<dbReference type="InterPro" id="IPR027417">
    <property type="entry name" value="P-loop_NTPase"/>
</dbReference>
<feature type="binding site" evidence="4">
    <location>
        <begin position="951"/>
        <end position="958"/>
    </location>
    <ligand>
        <name>ATP</name>
        <dbReference type="ChEBI" id="CHEBI:30616"/>
    </ligand>
</feature>
<dbReference type="PROSITE" id="PS50006">
    <property type="entry name" value="FHA_DOMAIN"/>
    <property type="match status" value="1"/>
</dbReference>
<dbReference type="EMBL" id="JACCFW010000001">
    <property type="protein sequence ID" value="NYJ73874.1"/>
    <property type="molecule type" value="Genomic_DNA"/>
</dbReference>
<keyword evidence="1" id="KW-0597">Phosphoprotein</keyword>
<feature type="transmembrane region" description="Helical" evidence="5">
    <location>
        <begin position="250"/>
        <end position="268"/>
    </location>
</feature>